<proteinExistence type="inferred from homology"/>
<evidence type="ECO:0000313" key="9">
    <source>
        <dbReference type="Proteomes" id="UP000253594"/>
    </source>
</evidence>
<keyword evidence="3" id="KW-1029">Fimbrium biogenesis</keyword>
<keyword evidence="6" id="KW-0281">Fimbrium</keyword>
<dbReference type="SUPFAM" id="SSF50998">
    <property type="entry name" value="Quinoprotein alcohol dehydrogenase-like"/>
    <property type="match status" value="1"/>
</dbReference>
<name>A0A367LXH0_PSEAI</name>
<feature type="non-terminal residue" evidence="8">
    <location>
        <position position="140"/>
    </location>
</feature>
<keyword evidence="5" id="KW-0106">Calcium</keyword>
<comment type="caution">
    <text evidence="8">The sequence shown here is derived from an EMBL/GenBank/DDBJ whole genome shotgun (WGS) entry which is preliminary data.</text>
</comment>
<protein>
    <submittedName>
        <fullName evidence="8">Pilus assembly protein PilY</fullName>
    </submittedName>
</protein>
<sequence length="140" mass="14884">GGKGLFALDVTDPANIKLLWEIGVDQEPDLGYSFPKPTVARLHNGKWAVVTGNGYSSLNDKAALLIIDLETGAITRKLEVTGRTGVPNGLSSPRLADNNSDGVADYAYAGDLQGNLWRFDLIAGKVNQDDPFSRANDGPA</sequence>
<dbReference type="EMBL" id="QORE01002637">
    <property type="protein sequence ID" value="RCI69874.1"/>
    <property type="molecule type" value="Genomic_DNA"/>
</dbReference>
<feature type="domain" description="PilY1 beta-propeller" evidence="7">
    <location>
        <begin position="1"/>
        <end position="140"/>
    </location>
</feature>
<evidence type="ECO:0000256" key="6">
    <source>
        <dbReference type="ARBA" id="ARBA00023263"/>
    </source>
</evidence>
<dbReference type="Pfam" id="PF05567">
    <property type="entry name" value="T4P_PilY1"/>
    <property type="match status" value="1"/>
</dbReference>
<organism evidence="8 9">
    <name type="scientific">Pseudomonas aeruginosa</name>
    <dbReference type="NCBI Taxonomy" id="287"/>
    <lineage>
        <taxon>Bacteria</taxon>
        <taxon>Pseudomonadati</taxon>
        <taxon>Pseudomonadota</taxon>
        <taxon>Gammaproteobacteria</taxon>
        <taxon>Pseudomonadales</taxon>
        <taxon>Pseudomonadaceae</taxon>
        <taxon>Pseudomonas</taxon>
    </lineage>
</organism>
<evidence type="ECO:0000313" key="8">
    <source>
        <dbReference type="EMBL" id="RCI69874.1"/>
    </source>
</evidence>
<gene>
    <name evidence="8" type="ORF">DT376_37615</name>
</gene>
<dbReference type="InterPro" id="IPR015943">
    <property type="entry name" value="WD40/YVTN_repeat-like_dom_sf"/>
</dbReference>
<dbReference type="GO" id="GO:0009289">
    <property type="term" value="C:pilus"/>
    <property type="evidence" value="ECO:0007669"/>
    <property type="project" value="UniProtKB-SubCell"/>
</dbReference>
<feature type="non-terminal residue" evidence="8">
    <location>
        <position position="1"/>
    </location>
</feature>
<evidence type="ECO:0000256" key="3">
    <source>
        <dbReference type="ARBA" id="ARBA00022558"/>
    </source>
</evidence>
<evidence type="ECO:0000256" key="4">
    <source>
        <dbReference type="ARBA" id="ARBA00022723"/>
    </source>
</evidence>
<dbReference type="AlphaFoldDB" id="A0A367LXH0"/>
<evidence type="ECO:0000256" key="1">
    <source>
        <dbReference type="ARBA" id="ARBA00004561"/>
    </source>
</evidence>
<evidence type="ECO:0000259" key="7">
    <source>
        <dbReference type="Pfam" id="PF05567"/>
    </source>
</evidence>
<evidence type="ECO:0000256" key="5">
    <source>
        <dbReference type="ARBA" id="ARBA00022837"/>
    </source>
</evidence>
<comment type="subcellular location">
    <subcellularLocation>
        <location evidence="1">Fimbrium</location>
    </subcellularLocation>
</comment>
<evidence type="ECO:0000256" key="2">
    <source>
        <dbReference type="ARBA" id="ARBA00008387"/>
    </source>
</evidence>
<reference evidence="8 9" key="1">
    <citation type="submission" date="2018-07" db="EMBL/GenBank/DDBJ databases">
        <title>Mechanisms of high-level aminoglycoside resistance among Gram-negative pathogens in Brazil.</title>
        <authorList>
            <person name="Ballaben A.S."/>
            <person name="Darini A.L.C."/>
            <person name="Doi Y."/>
        </authorList>
    </citation>
    <scope>NUCLEOTIDE SEQUENCE [LARGE SCALE GENOMIC DNA]</scope>
    <source>
        <strain evidence="8 9">B2-305</strain>
    </source>
</reference>
<accession>A0A367LXH0</accession>
<dbReference type="InterPro" id="IPR011047">
    <property type="entry name" value="Quinoprotein_ADH-like_sf"/>
</dbReference>
<dbReference type="Gene3D" id="2.130.10.10">
    <property type="entry name" value="YVTN repeat-like/Quinoprotein amine dehydrogenase"/>
    <property type="match status" value="1"/>
</dbReference>
<dbReference type="Proteomes" id="UP000253594">
    <property type="component" value="Unassembled WGS sequence"/>
</dbReference>
<dbReference type="InterPro" id="IPR008707">
    <property type="entry name" value="B-propeller_PilY1"/>
</dbReference>
<dbReference type="GO" id="GO:0046872">
    <property type="term" value="F:metal ion binding"/>
    <property type="evidence" value="ECO:0007669"/>
    <property type="project" value="UniProtKB-KW"/>
</dbReference>
<comment type="similarity">
    <text evidence="2">Belongs to the PilY1 family.</text>
</comment>
<keyword evidence="4" id="KW-0479">Metal-binding</keyword>